<evidence type="ECO:0000256" key="1">
    <source>
        <dbReference type="ARBA" id="ARBA00022723"/>
    </source>
</evidence>
<comment type="caution">
    <text evidence="3">The sequence shown here is derived from an EMBL/GenBank/DDBJ whole genome shotgun (WGS) entry which is preliminary data.</text>
</comment>
<feature type="domain" description="Cupin type-2" evidence="2">
    <location>
        <begin position="39"/>
        <end position="106"/>
    </location>
</feature>
<dbReference type="Pfam" id="PF07883">
    <property type="entry name" value="Cupin_2"/>
    <property type="match status" value="1"/>
</dbReference>
<dbReference type="InterPro" id="IPR011051">
    <property type="entry name" value="RmlC_Cupin_sf"/>
</dbReference>
<dbReference type="InterPro" id="IPR051610">
    <property type="entry name" value="GPI/OXD"/>
</dbReference>
<gene>
    <name evidence="3" type="ORF">IAB80_07380</name>
</gene>
<evidence type="ECO:0000313" key="4">
    <source>
        <dbReference type="Proteomes" id="UP000823771"/>
    </source>
</evidence>
<dbReference type="AlphaFoldDB" id="A0A9D9IWB4"/>
<dbReference type="PANTHER" id="PTHR35848">
    <property type="entry name" value="OXALATE-BINDING PROTEIN"/>
    <property type="match status" value="1"/>
</dbReference>
<name>A0A9D9IWB4_9BACT</name>
<dbReference type="InterPro" id="IPR014710">
    <property type="entry name" value="RmlC-like_jellyroll"/>
</dbReference>
<dbReference type="GO" id="GO:0046872">
    <property type="term" value="F:metal ion binding"/>
    <property type="evidence" value="ECO:0007669"/>
    <property type="project" value="UniProtKB-KW"/>
</dbReference>
<dbReference type="Gene3D" id="2.60.120.10">
    <property type="entry name" value="Jelly Rolls"/>
    <property type="match status" value="1"/>
</dbReference>
<dbReference type="PANTHER" id="PTHR35848:SF6">
    <property type="entry name" value="CUPIN TYPE-2 DOMAIN-CONTAINING PROTEIN"/>
    <property type="match status" value="1"/>
</dbReference>
<evidence type="ECO:0000259" key="2">
    <source>
        <dbReference type="Pfam" id="PF07883"/>
    </source>
</evidence>
<dbReference type="SUPFAM" id="SSF51182">
    <property type="entry name" value="RmlC-like cupins"/>
    <property type="match status" value="1"/>
</dbReference>
<proteinExistence type="predicted"/>
<sequence length="109" mass="11819">MNIDFGKTALSVIPNFKGGEKEMSSRMYSDGMNKIMKNTLAPGASIGMHTHEDSSEIIFITSGRGSVICDGVKEPVYAGLCHYCPKGHTHSLINDSDEDLEFLAVVPVQ</sequence>
<reference evidence="3" key="1">
    <citation type="submission" date="2020-10" db="EMBL/GenBank/DDBJ databases">
        <authorList>
            <person name="Gilroy R."/>
        </authorList>
    </citation>
    <scope>NUCLEOTIDE SEQUENCE</scope>
    <source>
        <strain evidence="3">2478</strain>
    </source>
</reference>
<dbReference type="InterPro" id="IPR013096">
    <property type="entry name" value="Cupin_2"/>
</dbReference>
<organism evidence="3 4">
    <name type="scientific">Candidatus Cryptobacteroides excrementipullorum</name>
    <dbReference type="NCBI Taxonomy" id="2840761"/>
    <lineage>
        <taxon>Bacteria</taxon>
        <taxon>Pseudomonadati</taxon>
        <taxon>Bacteroidota</taxon>
        <taxon>Bacteroidia</taxon>
        <taxon>Bacteroidales</taxon>
        <taxon>Candidatus Cryptobacteroides</taxon>
    </lineage>
</organism>
<protein>
    <submittedName>
        <fullName evidence="3">Cupin domain-containing protein</fullName>
    </submittedName>
</protein>
<dbReference type="EMBL" id="JADILZ010000067">
    <property type="protein sequence ID" value="MBO8478693.1"/>
    <property type="molecule type" value="Genomic_DNA"/>
</dbReference>
<keyword evidence="1" id="KW-0479">Metal-binding</keyword>
<accession>A0A9D9IWB4</accession>
<reference evidence="3" key="2">
    <citation type="journal article" date="2021" name="PeerJ">
        <title>Extensive microbial diversity within the chicken gut microbiome revealed by metagenomics and culture.</title>
        <authorList>
            <person name="Gilroy R."/>
            <person name="Ravi A."/>
            <person name="Getino M."/>
            <person name="Pursley I."/>
            <person name="Horton D.L."/>
            <person name="Alikhan N.F."/>
            <person name="Baker D."/>
            <person name="Gharbi K."/>
            <person name="Hall N."/>
            <person name="Watson M."/>
            <person name="Adriaenssens E.M."/>
            <person name="Foster-Nyarko E."/>
            <person name="Jarju S."/>
            <person name="Secka A."/>
            <person name="Antonio M."/>
            <person name="Oren A."/>
            <person name="Chaudhuri R.R."/>
            <person name="La Ragione R."/>
            <person name="Hildebrand F."/>
            <person name="Pallen M.J."/>
        </authorList>
    </citation>
    <scope>NUCLEOTIDE SEQUENCE</scope>
    <source>
        <strain evidence="3">2478</strain>
    </source>
</reference>
<dbReference type="Proteomes" id="UP000823771">
    <property type="component" value="Unassembled WGS sequence"/>
</dbReference>
<evidence type="ECO:0000313" key="3">
    <source>
        <dbReference type="EMBL" id="MBO8478693.1"/>
    </source>
</evidence>